<dbReference type="CDD" id="cd02165">
    <property type="entry name" value="NMNAT"/>
    <property type="match status" value="1"/>
</dbReference>
<dbReference type="UniPathway" id="UPA00253">
    <property type="reaction ID" value="UER00332"/>
</dbReference>
<evidence type="ECO:0000256" key="5">
    <source>
        <dbReference type="ARBA" id="ARBA00022695"/>
    </source>
</evidence>
<dbReference type="EMBL" id="BBZA01000019">
    <property type="protein sequence ID" value="GAP61927.1"/>
    <property type="molecule type" value="Genomic_DNA"/>
</dbReference>
<dbReference type="Proteomes" id="UP000037784">
    <property type="component" value="Unassembled WGS sequence"/>
</dbReference>
<dbReference type="EC" id="2.7.7.18" evidence="10"/>
<gene>
    <name evidence="10 12" type="primary">nadD</name>
    <name evidence="12" type="ORF">ARMA_0350</name>
    <name evidence="13" type="ORF">SE16_06295</name>
</gene>
<reference evidence="13 15" key="2">
    <citation type="submission" date="2015-07" db="EMBL/GenBank/DDBJ databases">
        <title>Whole genome sequence of Ardenticatena maritima DSM 23922.</title>
        <authorList>
            <person name="Hemp J."/>
            <person name="Ward L.M."/>
            <person name="Pace L.A."/>
            <person name="Fischer W.W."/>
        </authorList>
    </citation>
    <scope>NUCLEOTIDE SEQUENCE [LARGE SCALE GENOMIC DNA]</scope>
    <source>
        <strain evidence="13 15">110S</strain>
    </source>
</reference>
<dbReference type="HAMAP" id="MF_00244">
    <property type="entry name" value="NaMN_adenylyltr"/>
    <property type="match status" value="1"/>
</dbReference>
<evidence type="ECO:0000256" key="3">
    <source>
        <dbReference type="ARBA" id="ARBA00022642"/>
    </source>
</evidence>
<dbReference type="NCBIfam" id="TIGR00125">
    <property type="entry name" value="cyt_tran_rel"/>
    <property type="match status" value="1"/>
</dbReference>
<keyword evidence="14" id="KW-1185">Reference proteome</keyword>
<evidence type="ECO:0000256" key="8">
    <source>
        <dbReference type="ARBA" id="ARBA00023027"/>
    </source>
</evidence>
<evidence type="ECO:0000313" key="15">
    <source>
        <dbReference type="Proteomes" id="UP000050502"/>
    </source>
</evidence>
<keyword evidence="5 10" id="KW-0548">Nucleotidyltransferase</keyword>
<reference evidence="14" key="3">
    <citation type="submission" date="2015-08" db="EMBL/GenBank/DDBJ databases">
        <title>Draft Genome Sequence of a Heterotrophic Facultative Anaerobic Bacterium Ardenticatena maritima Strain 110S.</title>
        <authorList>
            <person name="Kawaichi S."/>
            <person name="Yoshida T."/>
            <person name="Sako Y."/>
            <person name="Nakamura R."/>
        </authorList>
    </citation>
    <scope>NUCLEOTIDE SEQUENCE [LARGE SCALE GENOMIC DNA]</scope>
    <source>
        <strain evidence="14">110S</strain>
    </source>
</reference>
<evidence type="ECO:0000259" key="11">
    <source>
        <dbReference type="Pfam" id="PF01467"/>
    </source>
</evidence>
<keyword evidence="6 10" id="KW-0547">Nucleotide-binding</keyword>
<comment type="catalytic activity">
    <reaction evidence="9 10">
        <text>nicotinate beta-D-ribonucleotide + ATP + H(+) = deamido-NAD(+) + diphosphate</text>
        <dbReference type="Rhea" id="RHEA:22860"/>
        <dbReference type="ChEBI" id="CHEBI:15378"/>
        <dbReference type="ChEBI" id="CHEBI:30616"/>
        <dbReference type="ChEBI" id="CHEBI:33019"/>
        <dbReference type="ChEBI" id="CHEBI:57502"/>
        <dbReference type="ChEBI" id="CHEBI:58437"/>
        <dbReference type="EC" id="2.7.7.18"/>
    </reaction>
</comment>
<sequence>MVRIASRVGIFGGTFDPPHLGHLIVAELARDALQLDTVYFMPAGKPPHKYRSAPSAGRHRVAMLERAIADNPAFDILTIEVESERISYTADTLETLRRTMFTHGETLYFIMGGDSLAYFHTWRDPQRILRQAHLAVIARPGWTIDLETLETHLPEARGRVEIVNAPLIEISSSDIRRRVREGRTIRYFVPDSVAEYIYTHHLYVNVPTTEYV</sequence>
<dbReference type="NCBIfam" id="NF000840">
    <property type="entry name" value="PRK00071.1-3"/>
    <property type="match status" value="1"/>
</dbReference>
<dbReference type="InterPro" id="IPR014729">
    <property type="entry name" value="Rossmann-like_a/b/a_fold"/>
</dbReference>
<dbReference type="PATRIC" id="fig|872965.6.peg.1295"/>
<evidence type="ECO:0000256" key="7">
    <source>
        <dbReference type="ARBA" id="ARBA00022840"/>
    </source>
</evidence>
<comment type="function">
    <text evidence="1 10">Catalyzes the reversible adenylation of nicotinate mononucleotide (NaMN) to nicotinic acid adenine dinucleotide (NaAD).</text>
</comment>
<evidence type="ECO:0000313" key="13">
    <source>
        <dbReference type="EMBL" id="KPL88416.1"/>
    </source>
</evidence>
<dbReference type="Gene3D" id="3.40.50.620">
    <property type="entry name" value="HUPs"/>
    <property type="match status" value="1"/>
</dbReference>
<keyword evidence="8 10" id="KW-0520">NAD</keyword>
<dbReference type="OrthoDB" id="5295945at2"/>
<dbReference type="Pfam" id="PF01467">
    <property type="entry name" value="CTP_transf_like"/>
    <property type="match status" value="1"/>
</dbReference>
<dbReference type="InterPro" id="IPR005248">
    <property type="entry name" value="NadD/NMNAT"/>
</dbReference>
<evidence type="ECO:0000256" key="2">
    <source>
        <dbReference type="ARBA" id="ARBA00005019"/>
    </source>
</evidence>
<keyword evidence="4 10" id="KW-0808">Transferase</keyword>
<dbReference type="InterPro" id="IPR004821">
    <property type="entry name" value="Cyt_trans-like"/>
</dbReference>
<dbReference type="GO" id="GO:0009435">
    <property type="term" value="P:NAD+ biosynthetic process"/>
    <property type="evidence" value="ECO:0007669"/>
    <property type="project" value="UniProtKB-UniRule"/>
</dbReference>
<dbReference type="GO" id="GO:0005524">
    <property type="term" value="F:ATP binding"/>
    <property type="evidence" value="ECO:0007669"/>
    <property type="project" value="UniProtKB-KW"/>
</dbReference>
<protein>
    <recommendedName>
        <fullName evidence="10">Probable nicotinate-nucleotide adenylyltransferase</fullName>
        <ecNumber evidence="10">2.7.7.18</ecNumber>
    </recommendedName>
    <alternativeName>
        <fullName evidence="10">Deamido-NAD(+) diphosphorylase</fullName>
    </alternativeName>
    <alternativeName>
        <fullName evidence="10">Deamido-NAD(+) pyrophosphorylase</fullName>
    </alternativeName>
    <alternativeName>
        <fullName evidence="10">Nicotinate mononucleotide adenylyltransferase</fullName>
        <shortName evidence="10">NaMN adenylyltransferase</shortName>
    </alternativeName>
</protein>
<proteinExistence type="inferred from homology"/>
<evidence type="ECO:0000313" key="14">
    <source>
        <dbReference type="Proteomes" id="UP000037784"/>
    </source>
</evidence>
<evidence type="ECO:0000256" key="9">
    <source>
        <dbReference type="ARBA" id="ARBA00048721"/>
    </source>
</evidence>
<keyword evidence="3 10" id="KW-0662">Pyridine nucleotide biosynthesis</keyword>
<dbReference type="GO" id="GO:0004515">
    <property type="term" value="F:nicotinate-nucleotide adenylyltransferase activity"/>
    <property type="evidence" value="ECO:0007669"/>
    <property type="project" value="UniProtKB-UniRule"/>
</dbReference>
<comment type="caution">
    <text evidence="12">The sequence shown here is derived from an EMBL/GenBank/DDBJ whole genome shotgun (WGS) entry which is preliminary data.</text>
</comment>
<dbReference type="FunCoup" id="A0A0N0RFB4">
    <property type="interactions" value="381"/>
</dbReference>
<dbReference type="PANTHER" id="PTHR39321">
    <property type="entry name" value="NICOTINATE-NUCLEOTIDE ADENYLYLTRANSFERASE-RELATED"/>
    <property type="match status" value="1"/>
</dbReference>
<dbReference type="PANTHER" id="PTHR39321:SF3">
    <property type="entry name" value="PHOSPHOPANTETHEINE ADENYLYLTRANSFERASE"/>
    <property type="match status" value="1"/>
</dbReference>
<dbReference type="Proteomes" id="UP000050502">
    <property type="component" value="Unassembled WGS sequence"/>
</dbReference>
<evidence type="ECO:0000256" key="10">
    <source>
        <dbReference type="HAMAP-Rule" id="MF_00244"/>
    </source>
</evidence>
<evidence type="ECO:0000256" key="4">
    <source>
        <dbReference type="ARBA" id="ARBA00022679"/>
    </source>
</evidence>
<name>A0A0N0RFB4_9CHLR</name>
<dbReference type="NCBIfam" id="TIGR00482">
    <property type="entry name" value="nicotinate (nicotinamide) nucleotide adenylyltransferase"/>
    <property type="match status" value="1"/>
</dbReference>
<accession>A0A0N0RFB4</accession>
<evidence type="ECO:0000256" key="6">
    <source>
        <dbReference type="ARBA" id="ARBA00022741"/>
    </source>
</evidence>
<evidence type="ECO:0000313" key="12">
    <source>
        <dbReference type="EMBL" id="GAP61927.1"/>
    </source>
</evidence>
<reference evidence="12" key="1">
    <citation type="journal article" date="2015" name="Genome Announc.">
        <title>Draft Genome Sequence of a Heterotrophic Facultative Anaerobic Thermophilic Bacterium, Ardenticatena maritima Strain 110ST.</title>
        <authorList>
            <person name="Kawaichi S."/>
            <person name="Yoshida T."/>
            <person name="Sako Y."/>
            <person name="Nakamura R."/>
        </authorList>
    </citation>
    <scope>NUCLEOTIDE SEQUENCE [LARGE SCALE GENOMIC DNA]</scope>
    <source>
        <strain evidence="12">110S</strain>
    </source>
</reference>
<comment type="similarity">
    <text evidence="10">Belongs to the NadD family.</text>
</comment>
<dbReference type="STRING" id="872965.SE16_06295"/>
<comment type="pathway">
    <text evidence="2 10">Cofactor biosynthesis; NAD(+) biosynthesis; deamido-NAD(+) from nicotinate D-ribonucleotide: step 1/1.</text>
</comment>
<keyword evidence="7 10" id="KW-0067">ATP-binding</keyword>
<dbReference type="SUPFAM" id="SSF52374">
    <property type="entry name" value="Nucleotidylyl transferase"/>
    <property type="match status" value="1"/>
</dbReference>
<feature type="domain" description="Cytidyltransferase-like" evidence="11">
    <location>
        <begin position="10"/>
        <end position="178"/>
    </location>
</feature>
<dbReference type="RefSeq" id="WP_054491858.1">
    <property type="nucleotide sequence ID" value="NZ_BBZA01000019.1"/>
</dbReference>
<dbReference type="EMBL" id="LGKN01000004">
    <property type="protein sequence ID" value="KPL88416.1"/>
    <property type="molecule type" value="Genomic_DNA"/>
</dbReference>
<evidence type="ECO:0000256" key="1">
    <source>
        <dbReference type="ARBA" id="ARBA00002324"/>
    </source>
</evidence>
<dbReference type="AlphaFoldDB" id="A0A0N0RFB4"/>
<organism evidence="12 14">
    <name type="scientific">Ardenticatena maritima</name>
    <dbReference type="NCBI Taxonomy" id="872965"/>
    <lineage>
        <taxon>Bacteria</taxon>
        <taxon>Bacillati</taxon>
        <taxon>Chloroflexota</taxon>
        <taxon>Ardenticatenia</taxon>
        <taxon>Ardenticatenales</taxon>
        <taxon>Ardenticatenaceae</taxon>
        <taxon>Ardenticatena</taxon>
    </lineage>
</organism>